<dbReference type="Proteomes" id="UP000019364">
    <property type="component" value="Unassembled WGS sequence"/>
</dbReference>
<evidence type="ECO:0000313" key="2">
    <source>
        <dbReference type="EMBL" id="GAF10220.1"/>
    </source>
</evidence>
<keyword evidence="3" id="KW-1185">Reference proteome</keyword>
<accession>W7YH37</accession>
<feature type="transmembrane region" description="Helical" evidence="1">
    <location>
        <begin position="113"/>
        <end position="130"/>
    </location>
</feature>
<name>W7YH37_9BACL</name>
<dbReference type="AlphaFoldDB" id="W7YH37"/>
<evidence type="ECO:0000313" key="3">
    <source>
        <dbReference type="Proteomes" id="UP000019364"/>
    </source>
</evidence>
<proteinExistence type="predicted"/>
<dbReference type="EMBL" id="BAVZ01000020">
    <property type="protein sequence ID" value="GAF10220.1"/>
    <property type="molecule type" value="Genomic_DNA"/>
</dbReference>
<dbReference type="STRING" id="1236976.JCM16418_4397"/>
<protein>
    <submittedName>
        <fullName evidence="2">Uncharacterized protein</fullName>
    </submittedName>
</protein>
<feature type="transmembrane region" description="Helical" evidence="1">
    <location>
        <begin position="86"/>
        <end position="107"/>
    </location>
</feature>
<keyword evidence="1" id="KW-0472">Membrane</keyword>
<gene>
    <name evidence="2" type="ORF">JCM16418_4397</name>
</gene>
<dbReference type="eggNOG" id="COG4956">
    <property type="taxonomic scope" value="Bacteria"/>
</dbReference>
<keyword evidence="1" id="KW-0812">Transmembrane</keyword>
<reference evidence="2 3" key="1">
    <citation type="journal article" date="2014" name="Genome Announc.">
        <title>Draft Genome Sequence of Paenibacillus pini JCM 16418T, Isolated from the Rhizosphere of Pine Tree.</title>
        <authorList>
            <person name="Yuki M."/>
            <person name="Oshima K."/>
            <person name="Suda W."/>
            <person name="Oshida Y."/>
            <person name="Kitamura K."/>
            <person name="Iida Y."/>
            <person name="Hattori M."/>
            <person name="Ohkuma M."/>
        </authorList>
    </citation>
    <scope>NUCLEOTIDE SEQUENCE [LARGE SCALE GENOMIC DNA]</scope>
    <source>
        <strain evidence="2 3">JCM 16418</strain>
    </source>
</reference>
<evidence type="ECO:0000256" key="1">
    <source>
        <dbReference type="SAM" id="Phobius"/>
    </source>
</evidence>
<feature type="transmembrane region" description="Helical" evidence="1">
    <location>
        <begin position="41"/>
        <end position="66"/>
    </location>
</feature>
<comment type="caution">
    <text evidence="2">The sequence shown here is derived from an EMBL/GenBank/DDBJ whole genome shotgun (WGS) entry which is preliminary data.</text>
</comment>
<organism evidence="2 3">
    <name type="scientific">Paenibacillus pini JCM 16418</name>
    <dbReference type="NCBI Taxonomy" id="1236976"/>
    <lineage>
        <taxon>Bacteria</taxon>
        <taxon>Bacillati</taxon>
        <taxon>Bacillota</taxon>
        <taxon>Bacilli</taxon>
        <taxon>Bacillales</taxon>
        <taxon>Paenibacillaceae</taxon>
        <taxon>Paenibacillus</taxon>
    </lineage>
</organism>
<keyword evidence="1" id="KW-1133">Transmembrane helix</keyword>
<sequence>MLKKFILAFAGLSGAWLGYTLHHIAGWKFPELNGVLNINDSVWGSLVFAALGAILFLLIGSLCAQWVSSRLHSFIASFSNTPMSELAAGATGLIGGLLLAILIYPSLTWLGKVGQITGVAVTMACGYMGLRIGLEKKEELASLWTSGKWGQLDYRKSGRLRSIKSLILASSSMEELRTYVRLVLSKARL</sequence>